<dbReference type="Proteomes" id="UP000002640">
    <property type="component" value="Unassembled WGS sequence"/>
</dbReference>
<dbReference type="EMBL" id="JH159173">
    <property type="protein sequence ID" value="EGZ04845.1"/>
    <property type="molecule type" value="Genomic_DNA"/>
</dbReference>
<dbReference type="AlphaFoldDB" id="G5AI15"/>
<dbReference type="GeneID" id="20662124"/>
<name>G5AI15_PHYSP</name>
<proteinExistence type="predicted"/>
<dbReference type="OMA" id="DLLEMNW"/>
<organism evidence="3">
    <name type="scientific">Phytophthora sojae (strain P6497)</name>
    <name type="common">Soybean stem and root rot agent</name>
    <name type="synonym">Phytophthora megasperma f. sp. glycines</name>
    <dbReference type="NCBI Taxonomy" id="1094619"/>
    <lineage>
        <taxon>Eukaryota</taxon>
        <taxon>Sar</taxon>
        <taxon>Stramenopiles</taxon>
        <taxon>Oomycota</taxon>
        <taxon>Peronosporomycetes</taxon>
        <taxon>Peronosporales</taxon>
        <taxon>Peronosporaceae</taxon>
        <taxon>Phytophthora</taxon>
    </lineage>
</organism>
<reference evidence="1 3" key="1">
    <citation type="journal article" date="2006" name="Science">
        <title>Phytophthora genome sequences uncover evolutionary origins and mechanisms of pathogenesis.</title>
        <authorList>
            <person name="Tyler B.M."/>
            <person name="Tripathy S."/>
            <person name="Zhang X."/>
            <person name="Dehal P."/>
            <person name="Jiang R.H."/>
            <person name="Aerts A."/>
            <person name="Arredondo F.D."/>
            <person name="Baxter L."/>
            <person name="Bensasson D."/>
            <person name="Beynon J.L."/>
            <person name="Chapman J."/>
            <person name="Damasceno C.M."/>
            <person name="Dorrance A.E."/>
            <person name="Dou D."/>
            <person name="Dickerman A.W."/>
            <person name="Dubchak I.L."/>
            <person name="Garbelotto M."/>
            <person name="Gijzen M."/>
            <person name="Gordon S.G."/>
            <person name="Govers F."/>
            <person name="Grunwald N.J."/>
            <person name="Huang W."/>
            <person name="Ivors K.L."/>
            <person name="Jones R.W."/>
            <person name="Kamoun S."/>
            <person name="Krampis K."/>
            <person name="Lamour K.H."/>
            <person name="Lee M.K."/>
            <person name="McDonald W.H."/>
            <person name="Medina M."/>
            <person name="Meijer H.J."/>
            <person name="Nordberg E.K."/>
            <person name="Maclean D.J."/>
            <person name="Ospina-Giraldo M.D."/>
            <person name="Morris P.F."/>
            <person name="Phuntumart V."/>
            <person name="Putnam N.H."/>
            <person name="Rash S."/>
            <person name="Rose J.K."/>
            <person name="Sakihama Y."/>
            <person name="Salamov A.A."/>
            <person name="Savidor A."/>
            <person name="Scheuring C.F."/>
            <person name="Smith B.M."/>
            <person name="Sobral B.W."/>
            <person name="Terry A."/>
            <person name="Torto-Alalibo T.A."/>
            <person name="Win J."/>
            <person name="Xu Z."/>
            <person name="Zhang H."/>
            <person name="Grigoriev I.V."/>
            <person name="Rokhsar D.S."/>
            <person name="Boore J.L."/>
        </authorList>
    </citation>
    <scope>NUCLEOTIDE SEQUENCE [LARGE SCALE GENOMIC DNA]</scope>
    <source>
        <strain evidence="1 3">P6497</strain>
    </source>
</reference>
<evidence type="ECO:0000313" key="2">
    <source>
        <dbReference type="EMBL" id="EGZ04845.1"/>
    </source>
</evidence>
<dbReference type="InParanoid" id="G5AI15"/>
<dbReference type="KEGG" id="psoj:PHYSODRAFT_535396"/>
<dbReference type="RefSeq" id="XP_009539686.1">
    <property type="nucleotide sequence ID" value="XM_009541391.1"/>
</dbReference>
<dbReference type="KEGG" id="psoj:PHYSODRAFT_535418"/>
<protein>
    <submittedName>
        <fullName evidence="1">Uncharacterized protein</fullName>
    </submittedName>
</protein>
<evidence type="ECO:0000313" key="3">
    <source>
        <dbReference type="Proteomes" id="UP000002640"/>
    </source>
</evidence>
<sequence>MTSTIDPRAFAIAIELANQLSSDGAFVDERNSNLSGKQHVYIPSNDDIAGDSIFDEGSLALQELIPGSVMDILVEGATTQTMNSSAVHGLARHSSWWSLIERIEDITEEDLLVMEW</sequence>
<evidence type="ECO:0000313" key="1">
    <source>
        <dbReference type="EMBL" id="EGZ04844.1"/>
    </source>
</evidence>
<dbReference type="RefSeq" id="XP_009539687.1">
    <property type="nucleotide sequence ID" value="XM_009541392.1"/>
</dbReference>
<accession>G5AI15</accession>
<dbReference type="EMBL" id="JH159173">
    <property type="protein sequence ID" value="EGZ04844.1"/>
    <property type="molecule type" value="Genomic_DNA"/>
</dbReference>
<keyword evidence="3" id="KW-1185">Reference proteome</keyword>
<reference evidence="1" key="2">
    <citation type="submission" date="2011-09" db="EMBL/GenBank/DDBJ databases">
        <authorList>
            <consortium name="US DOE Joint Genome Institute (JGI-PGF)"/>
            <person name="Aerts A."/>
            <person name="Grimwood J."/>
            <person name="Schmutz J."/>
            <person name="Lucas S."/>
            <person name="Hammon N."/>
            <person name="Glavina del Rio T."/>
            <person name="Dalin E."/>
            <person name="Tice H."/>
            <person name="Pitluck S."/>
            <person name="Dehal P."/>
            <person name="Chapman J."/>
            <person name="Putman N.H."/>
            <person name="Salamov A.A."/>
            <person name="Terry A."/>
            <person name="Rokhsar D.S."/>
            <person name="Boore J.L."/>
            <person name="Tripathy S."/>
            <person name="Tyler B.M."/>
            <person name="Grigoriev I.V."/>
        </authorList>
    </citation>
    <scope>NUCLEOTIDE SEQUENCE</scope>
    <source>
        <strain evidence="1">P6497</strain>
    </source>
</reference>
<gene>
    <name evidence="2" type="ORF">PHYSODRAFT_535396</name>
    <name evidence="1" type="ORF">PHYSODRAFT_535418</name>
</gene>
<dbReference type="GeneID" id="20662126"/>